<feature type="compositionally biased region" description="Basic residues" evidence="7">
    <location>
        <begin position="318"/>
        <end position="328"/>
    </location>
</feature>
<feature type="compositionally biased region" description="Basic residues" evidence="7">
    <location>
        <begin position="627"/>
        <end position="638"/>
    </location>
</feature>
<evidence type="ECO:0000256" key="1">
    <source>
        <dbReference type="ARBA" id="ARBA00004604"/>
    </source>
</evidence>
<sequence>MAATSGQLATSLTDAPHNFLQPSFPLYTDTLAFLKNALDPLAADVSSVQQQRLNDARRKRKRNERGDEGDVLRLKQIHTEGFGPDQVWEQARRIIEAARVEAEQGLEAAQHAQATDESAANSEDDELESEDDLGEEGVDYEIEGPDEDGVEDEDDSDLEGALDQAEEGGEDGFDDEDGMELDDEDKYEEDEDEEPAEEFVDDKFGLNDGFFSIDNFNKQSEFLEQQDMRGDNDDEASDEEDVDWDADPLAQPMPAGAEENEEGESESEDEEDGPTFGDPDAPSEDEDEEIGGGELDVMGGMGNTNDVMYADFFTPPASKKRKNKKGRPNPHNFPAAAENGRTEEQEDDMERTREAVYRDLFEDEDSAGEDEDEDAEQLDPADPRSRRSTHERRKAAIQEEIRKLEAANVAKRDWQLQGEARAADRPTNALLEQDLEFERAGKPVPVITAEVSESIEDLIKRRILAHDFQDIIRRRPDDLATGPKRGRMDLELDDNKTKKGLAEEYEEDHLRQTDPNFVDVKDEKTKKEEQEIEALWNKVRTDLDSLSSWNFRPKQPAPSMDIRVDAPVVSMEDARPSAGGEVAGASQLAPQEIYKAGEGVKGVNEEVAGKSGLPAAREELSREEKTRRRRREKERIRKATGNEPANKPDTKATSRQNIVGDLKKGNVKVIGNKGKVTDVEGKEARKEGGQQGAGRLREPGTSKWTMVSEVALVVLKVGERQYSWINMASSAKQTVAIIGAGWGAYPLSQQLNLARYNVKVISPVRTLQYTPLLASAACGLFDLRLAEEPLRRQHRTQMEYYKAAAEDVDLQNKIIRCRPAVQELNGQVAEMFEVPYDKIVLAPGCEVQTFGTPGALEHALFLRNTNDARLLQQRMLQMLDAASLPGLSEERQREILHIRIVGGGAIGIEATAELYDLWHESMRHLHPHLEGKVTITIHDVAPSLLSTFDQSLSDYAMKSLEAKKVEMKTSSHIQKVESDAIYTKEDGRLPYGLLLWATGNKASSLLDRLEVRKPEKGLPRILTDKYLRALRPDGTPMDDTFALGDAADIEGQSLPTLAEVALQKGEYLTRELNKPDGHPTTPFEFDNKGMMAYLGNRDGLVAGKAEYTGESAWLAWRSGSLQWCRTWRRSVMISISWLFVWLNGRDIARR</sequence>
<dbReference type="InterPro" id="IPR012173">
    <property type="entry name" value="Mpp10"/>
</dbReference>
<feature type="compositionally biased region" description="Acidic residues" evidence="7">
    <location>
        <begin position="232"/>
        <end position="246"/>
    </location>
</feature>
<feature type="domain" description="FAD/NAD(P)-binding" evidence="8">
    <location>
        <begin position="734"/>
        <end position="1065"/>
    </location>
</feature>
<feature type="compositionally biased region" description="Polar residues" evidence="7">
    <location>
        <begin position="214"/>
        <end position="223"/>
    </location>
</feature>
<feature type="region of interest" description="Disordered" evidence="7">
    <location>
        <begin position="46"/>
        <end position="70"/>
    </location>
</feature>
<dbReference type="Pfam" id="PF04006">
    <property type="entry name" value="Mpp10"/>
    <property type="match status" value="1"/>
</dbReference>
<feature type="compositionally biased region" description="Basic and acidic residues" evidence="7">
    <location>
        <begin position="616"/>
        <end position="626"/>
    </location>
</feature>
<feature type="compositionally biased region" description="Acidic residues" evidence="7">
    <location>
        <begin position="281"/>
        <end position="291"/>
    </location>
</feature>
<keyword evidence="5" id="KW-0687">Ribonucleoprotein</keyword>
<dbReference type="AlphaFoldDB" id="A0A3M7CAY0"/>
<evidence type="ECO:0000256" key="5">
    <source>
        <dbReference type="ARBA" id="ARBA00023274"/>
    </source>
</evidence>
<dbReference type="Proteomes" id="UP000270230">
    <property type="component" value="Unassembled WGS sequence"/>
</dbReference>
<evidence type="ECO:0000256" key="4">
    <source>
        <dbReference type="ARBA" id="ARBA00023242"/>
    </source>
</evidence>
<comment type="subcellular location">
    <subcellularLocation>
        <location evidence="1">Nucleus</location>
        <location evidence="1">Nucleolus</location>
    </subcellularLocation>
</comment>
<dbReference type="PANTHER" id="PTHR17039">
    <property type="entry name" value="U3 SMALL NUCLEOLAR RIBONUCLEOPROTEIN PROTEIN MPP10"/>
    <property type="match status" value="1"/>
</dbReference>
<gene>
    <name evidence="9" type="ORF">D0865_07606</name>
</gene>
<keyword evidence="2" id="KW-0690">Ribosome biogenesis</keyword>
<name>A0A3M7CAY0_HORWE</name>
<feature type="compositionally biased region" description="Basic and acidic residues" evidence="7">
    <location>
        <begin position="678"/>
        <end position="688"/>
    </location>
</feature>
<evidence type="ECO:0000259" key="8">
    <source>
        <dbReference type="Pfam" id="PF07992"/>
    </source>
</evidence>
<feature type="compositionally biased region" description="Basic and acidic residues" evidence="7">
    <location>
        <begin position="350"/>
        <end position="360"/>
    </location>
</feature>
<dbReference type="GO" id="GO:0032040">
    <property type="term" value="C:small-subunit processome"/>
    <property type="evidence" value="ECO:0007669"/>
    <property type="project" value="TreeGrafter"/>
</dbReference>
<dbReference type="GO" id="GO:0006364">
    <property type="term" value="P:rRNA processing"/>
    <property type="evidence" value="ECO:0007669"/>
    <property type="project" value="UniProtKB-KW"/>
</dbReference>
<evidence type="ECO:0000256" key="6">
    <source>
        <dbReference type="ARBA" id="ARBA00029455"/>
    </source>
</evidence>
<dbReference type="Pfam" id="PF07992">
    <property type="entry name" value="Pyr_redox_2"/>
    <property type="match status" value="1"/>
</dbReference>
<dbReference type="InterPro" id="IPR036188">
    <property type="entry name" value="FAD/NAD-bd_sf"/>
</dbReference>
<dbReference type="GO" id="GO:0016491">
    <property type="term" value="F:oxidoreductase activity"/>
    <property type="evidence" value="ECO:0007669"/>
    <property type="project" value="InterPro"/>
</dbReference>
<organism evidence="9 10">
    <name type="scientific">Hortaea werneckii</name>
    <name type="common">Black yeast</name>
    <name type="synonym">Cladosporium werneckii</name>
    <dbReference type="NCBI Taxonomy" id="91943"/>
    <lineage>
        <taxon>Eukaryota</taxon>
        <taxon>Fungi</taxon>
        <taxon>Dikarya</taxon>
        <taxon>Ascomycota</taxon>
        <taxon>Pezizomycotina</taxon>
        <taxon>Dothideomycetes</taxon>
        <taxon>Dothideomycetidae</taxon>
        <taxon>Mycosphaerellales</taxon>
        <taxon>Teratosphaeriaceae</taxon>
        <taxon>Hortaea</taxon>
    </lineage>
</organism>
<feature type="region of interest" description="Disordered" evidence="7">
    <location>
        <begin position="678"/>
        <end position="698"/>
    </location>
</feature>
<reference evidence="9 10" key="1">
    <citation type="journal article" date="2018" name="BMC Genomics">
        <title>Genomic evidence for intraspecific hybridization in a clonal and extremely halotolerant yeast.</title>
        <authorList>
            <person name="Gostincar C."/>
            <person name="Stajich J.E."/>
            <person name="Zupancic J."/>
            <person name="Zalar P."/>
            <person name="Gunde-Cimerman N."/>
        </authorList>
    </citation>
    <scope>NUCLEOTIDE SEQUENCE [LARGE SCALE GENOMIC DNA]</scope>
    <source>
        <strain evidence="9 10">EXF-151</strain>
    </source>
</reference>
<dbReference type="OrthoDB" id="3244603at2759"/>
<dbReference type="SUPFAM" id="SSF51905">
    <property type="entry name" value="FAD/NAD(P)-binding domain"/>
    <property type="match status" value="2"/>
</dbReference>
<evidence type="ECO:0000313" key="10">
    <source>
        <dbReference type="Proteomes" id="UP000270230"/>
    </source>
</evidence>
<dbReference type="GO" id="GO:0034457">
    <property type="term" value="C:Mpp10 complex"/>
    <property type="evidence" value="ECO:0007669"/>
    <property type="project" value="InterPro"/>
</dbReference>
<feature type="compositionally biased region" description="Acidic residues" evidence="7">
    <location>
        <begin position="361"/>
        <end position="379"/>
    </location>
</feature>
<dbReference type="InterPro" id="IPR023753">
    <property type="entry name" value="FAD/NAD-binding_dom"/>
</dbReference>
<comment type="caution">
    <text evidence="9">The sequence shown here is derived from an EMBL/GenBank/DDBJ whole genome shotgun (WGS) entry which is preliminary data.</text>
</comment>
<proteinExistence type="inferred from homology"/>
<keyword evidence="3" id="KW-0698">rRNA processing</keyword>
<feature type="region of interest" description="Disordered" evidence="7">
    <location>
        <begin position="606"/>
        <end position="656"/>
    </location>
</feature>
<evidence type="ECO:0000256" key="7">
    <source>
        <dbReference type="SAM" id="MobiDB-lite"/>
    </source>
</evidence>
<feature type="compositionally biased region" description="Acidic residues" evidence="7">
    <location>
        <begin position="122"/>
        <end position="200"/>
    </location>
</feature>
<dbReference type="VEuPathDB" id="FungiDB:BTJ68_05182"/>
<protein>
    <recommendedName>
        <fullName evidence="8">FAD/NAD(P)-binding domain-containing protein</fullName>
    </recommendedName>
</protein>
<evidence type="ECO:0000256" key="2">
    <source>
        <dbReference type="ARBA" id="ARBA00022517"/>
    </source>
</evidence>
<comment type="similarity">
    <text evidence="6">Belongs to the MPP10 family.</text>
</comment>
<evidence type="ECO:0000313" key="9">
    <source>
        <dbReference type="EMBL" id="RMY49241.1"/>
    </source>
</evidence>
<feature type="region of interest" description="Disordered" evidence="7">
    <location>
        <begin position="104"/>
        <end position="395"/>
    </location>
</feature>
<keyword evidence="4" id="KW-0539">Nucleus</keyword>
<dbReference type="Gene3D" id="3.50.50.100">
    <property type="match status" value="1"/>
</dbReference>
<dbReference type="GO" id="GO:0005732">
    <property type="term" value="C:sno(s)RNA-containing ribonucleoprotein complex"/>
    <property type="evidence" value="ECO:0007669"/>
    <property type="project" value="InterPro"/>
</dbReference>
<dbReference type="PRINTS" id="PR00368">
    <property type="entry name" value="FADPNR"/>
</dbReference>
<dbReference type="EMBL" id="QWIN01000606">
    <property type="protein sequence ID" value="RMY49241.1"/>
    <property type="molecule type" value="Genomic_DNA"/>
</dbReference>
<evidence type="ECO:0000256" key="3">
    <source>
        <dbReference type="ARBA" id="ARBA00022552"/>
    </source>
</evidence>
<dbReference type="PANTHER" id="PTHR17039:SF0">
    <property type="entry name" value="U3 SMALL NUCLEOLAR RIBONUCLEOPROTEIN PROTEIN MPP10"/>
    <property type="match status" value="1"/>
</dbReference>
<accession>A0A3M7CAY0</accession>
<feature type="compositionally biased region" description="Acidic residues" evidence="7">
    <location>
        <begin position="258"/>
        <end position="273"/>
    </location>
</feature>